<evidence type="ECO:0000256" key="2">
    <source>
        <dbReference type="RuleBase" id="RU362039"/>
    </source>
</evidence>
<dbReference type="EMBL" id="FQVH01000013">
    <property type="protein sequence ID" value="SHF15267.1"/>
    <property type="molecule type" value="Genomic_DNA"/>
</dbReference>
<dbReference type="GO" id="GO:0016787">
    <property type="term" value="F:hydrolase activity"/>
    <property type="evidence" value="ECO:0007669"/>
    <property type="project" value="UniProtKB-UniRule"/>
</dbReference>
<dbReference type="InterPro" id="IPR041802">
    <property type="entry name" value="MPP_YfcE"/>
</dbReference>
<dbReference type="InterPro" id="IPR024654">
    <property type="entry name" value="Calcineurin-like_PHP_lpxH"/>
</dbReference>
<dbReference type="NCBIfam" id="TIGR00040">
    <property type="entry name" value="yfcE"/>
    <property type="match status" value="1"/>
</dbReference>
<gene>
    <name evidence="4" type="ORF">SAMN02746089_01383</name>
</gene>
<dbReference type="PANTHER" id="PTHR11124">
    <property type="entry name" value="VACUOLAR SORTING PROTEIN VPS29"/>
    <property type="match status" value="1"/>
</dbReference>
<comment type="cofactor">
    <cofactor evidence="2">
        <name>a divalent metal cation</name>
        <dbReference type="ChEBI" id="CHEBI:60240"/>
    </cofactor>
</comment>
<dbReference type="OrthoDB" id="9800565at2"/>
<dbReference type="EC" id="3.1.4.-" evidence="2"/>
<dbReference type="CDD" id="cd00841">
    <property type="entry name" value="MPP_YfcE"/>
    <property type="match status" value="1"/>
</dbReference>
<dbReference type="AlphaFoldDB" id="A0A1M4ZBS3"/>
<dbReference type="Pfam" id="PF12850">
    <property type="entry name" value="Metallophos_2"/>
    <property type="match status" value="1"/>
</dbReference>
<evidence type="ECO:0000313" key="4">
    <source>
        <dbReference type="EMBL" id="SHF15267.1"/>
    </source>
</evidence>
<keyword evidence="2" id="KW-0479">Metal-binding</keyword>
<dbReference type="Proteomes" id="UP000184088">
    <property type="component" value="Unassembled WGS sequence"/>
</dbReference>
<protein>
    <recommendedName>
        <fullName evidence="2">Phosphoesterase</fullName>
        <ecNumber evidence="2">3.1.4.-</ecNumber>
    </recommendedName>
</protein>
<organism evidence="4 5">
    <name type="scientific">Caldanaerobius fijiensis DSM 17918</name>
    <dbReference type="NCBI Taxonomy" id="1121256"/>
    <lineage>
        <taxon>Bacteria</taxon>
        <taxon>Bacillati</taxon>
        <taxon>Bacillota</taxon>
        <taxon>Clostridia</taxon>
        <taxon>Thermoanaerobacterales</taxon>
        <taxon>Thermoanaerobacteraceae</taxon>
        <taxon>Caldanaerobius</taxon>
    </lineage>
</organism>
<evidence type="ECO:0000256" key="1">
    <source>
        <dbReference type="ARBA" id="ARBA00008950"/>
    </source>
</evidence>
<evidence type="ECO:0000259" key="3">
    <source>
        <dbReference type="Pfam" id="PF12850"/>
    </source>
</evidence>
<sequence>MRIGVISDTHRAIVLAQKAIEQMGPVDMVLHLGDNFTDAVKLAKIFPNIKFEYVMGNCDFGYGDASEKLLEICGRKVFMTHGHRYNVKIGYMELYERAKELGAEVALFGHTHCPMMERLGNVHIINPGSVSMPRCGVQRTCAIVFIDEKKIDYGMIVLEN</sequence>
<comment type="similarity">
    <text evidence="1 2">Belongs to the metallophosphoesterase superfamily. YfcE family.</text>
</comment>
<dbReference type="GO" id="GO:0046872">
    <property type="term" value="F:metal ion binding"/>
    <property type="evidence" value="ECO:0007669"/>
    <property type="project" value="UniProtKB-KW"/>
</dbReference>
<dbReference type="Gene3D" id="3.60.21.10">
    <property type="match status" value="1"/>
</dbReference>
<reference evidence="4 5" key="1">
    <citation type="submission" date="2016-11" db="EMBL/GenBank/DDBJ databases">
        <authorList>
            <person name="Jaros S."/>
            <person name="Januszkiewicz K."/>
            <person name="Wedrychowicz H."/>
        </authorList>
    </citation>
    <scope>NUCLEOTIDE SEQUENCE [LARGE SCALE GENOMIC DNA]</scope>
    <source>
        <strain evidence="4 5">DSM 17918</strain>
    </source>
</reference>
<name>A0A1M4ZBS3_9THEO</name>
<accession>A0A1M4ZBS3</accession>
<dbReference type="SUPFAM" id="SSF56300">
    <property type="entry name" value="Metallo-dependent phosphatases"/>
    <property type="match status" value="1"/>
</dbReference>
<dbReference type="STRING" id="1121256.SAMN02746089_01383"/>
<keyword evidence="5" id="KW-1185">Reference proteome</keyword>
<proteinExistence type="inferred from homology"/>
<dbReference type="InterPro" id="IPR000979">
    <property type="entry name" value="Phosphodiesterase_MJ0936/Vps29"/>
</dbReference>
<dbReference type="RefSeq" id="WP_073343208.1">
    <property type="nucleotide sequence ID" value="NZ_FQVH01000013.1"/>
</dbReference>
<feature type="domain" description="Calcineurin-like phosphoesterase" evidence="3">
    <location>
        <begin position="1"/>
        <end position="148"/>
    </location>
</feature>
<evidence type="ECO:0000313" key="5">
    <source>
        <dbReference type="Proteomes" id="UP000184088"/>
    </source>
</evidence>
<dbReference type="InterPro" id="IPR029052">
    <property type="entry name" value="Metallo-depent_PP-like"/>
</dbReference>